<evidence type="ECO:0000313" key="3">
    <source>
        <dbReference type="Proteomes" id="UP000595140"/>
    </source>
</evidence>
<feature type="compositionally biased region" description="Basic residues" evidence="1">
    <location>
        <begin position="274"/>
        <end position="284"/>
    </location>
</feature>
<sequence length="370" mass="40110">MSADKTPSSSTSVTTNPPHLAFTTVSNVKLQVPVLLSFSEPNYKKWSRLFLLLVRRSNLEGFLTGTTVPSSKDDVEWIQLDALNQGWILSTITDEVSDLIISSTTSSADLWKAIHQLFHDNKAARAMQLEHKFFSTTKGSASITAYCQNLRNIADWLDDVDAPVTENQLVLQVLRGLPEDLSARASFLQFQKPPPTFLETRSALLLLEQQRQTTGDLTDHSTALAAIGHRGGGPRAGQPYQHGGGVSPHGNGQGGSSGGREGHFSGGGGYRGGRTNRGRGRGRGRNSGVNYRLPYSSFGSWQIPTYSIGPAQPTVVFNPNSPHTQTPTALTHQFDTLTLREPTWFMDTGASHHIASDPGSSDGSRDLSVQ</sequence>
<evidence type="ECO:0008006" key="4">
    <source>
        <dbReference type="Google" id="ProtNLM"/>
    </source>
</evidence>
<keyword evidence="3" id="KW-1185">Reference proteome</keyword>
<dbReference type="PANTHER" id="PTHR47481">
    <property type="match status" value="1"/>
</dbReference>
<gene>
    <name evidence="2" type="ORF">CCAM_LOCUS28152</name>
</gene>
<feature type="region of interest" description="Disordered" evidence="1">
    <location>
        <begin position="349"/>
        <end position="370"/>
    </location>
</feature>
<evidence type="ECO:0000313" key="2">
    <source>
        <dbReference type="EMBL" id="VFQ86376.1"/>
    </source>
</evidence>
<dbReference type="PANTHER" id="PTHR47481:SF10">
    <property type="entry name" value="COPIA-LIKE POLYPROTEIN_RETROTRANSPOSON"/>
    <property type="match status" value="1"/>
</dbReference>
<feature type="region of interest" description="Disordered" evidence="1">
    <location>
        <begin position="226"/>
        <end position="291"/>
    </location>
</feature>
<dbReference type="Proteomes" id="UP000595140">
    <property type="component" value="Unassembled WGS sequence"/>
</dbReference>
<feature type="compositionally biased region" description="Gly residues" evidence="1">
    <location>
        <begin position="242"/>
        <end position="272"/>
    </location>
</feature>
<proteinExistence type="predicted"/>
<protein>
    <recommendedName>
        <fullName evidence="4">Retrotransposon Copia-like N-terminal domain-containing protein</fullName>
    </recommendedName>
</protein>
<dbReference type="AlphaFoldDB" id="A0A484MEF3"/>
<reference evidence="2 3" key="1">
    <citation type="submission" date="2018-04" db="EMBL/GenBank/DDBJ databases">
        <authorList>
            <person name="Vogel A."/>
        </authorList>
    </citation>
    <scope>NUCLEOTIDE SEQUENCE [LARGE SCALE GENOMIC DNA]</scope>
</reference>
<evidence type="ECO:0000256" key="1">
    <source>
        <dbReference type="SAM" id="MobiDB-lite"/>
    </source>
</evidence>
<dbReference type="EMBL" id="OOIL02003144">
    <property type="protein sequence ID" value="VFQ86376.1"/>
    <property type="molecule type" value="Genomic_DNA"/>
</dbReference>
<dbReference type="OrthoDB" id="97058at2759"/>
<feature type="compositionally biased region" description="Polar residues" evidence="1">
    <location>
        <begin position="358"/>
        <end position="370"/>
    </location>
</feature>
<organism evidence="2 3">
    <name type="scientific">Cuscuta campestris</name>
    <dbReference type="NCBI Taxonomy" id="132261"/>
    <lineage>
        <taxon>Eukaryota</taxon>
        <taxon>Viridiplantae</taxon>
        <taxon>Streptophyta</taxon>
        <taxon>Embryophyta</taxon>
        <taxon>Tracheophyta</taxon>
        <taxon>Spermatophyta</taxon>
        <taxon>Magnoliopsida</taxon>
        <taxon>eudicotyledons</taxon>
        <taxon>Gunneridae</taxon>
        <taxon>Pentapetalae</taxon>
        <taxon>asterids</taxon>
        <taxon>lamiids</taxon>
        <taxon>Solanales</taxon>
        <taxon>Convolvulaceae</taxon>
        <taxon>Cuscuteae</taxon>
        <taxon>Cuscuta</taxon>
        <taxon>Cuscuta subgen. Grammica</taxon>
        <taxon>Cuscuta sect. Cleistogrammica</taxon>
    </lineage>
</organism>
<accession>A0A484MEF3</accession>
<name>A0A484MEF3_9ASTE</name>
<dbReference type="Pfam" id="PF14223">
    <property type="entry name" value="Retrotran_gag_2"/>
    <property type="match status" value="1"/>
</dbReference>